<dbReference type="PROSITE" id="PS51737">
    <property type="entry name" value="RECOMBINASE_DNA_BIND"/>
    <property type="match status" value="1"/>
</dbReference>
<dbReference type="SMART" id="SM00857">
    <property type="entry name" value="Resolvase"/>
    <property type="match status" value="1"/>
</dbReference>
<protein>
    <submittedName>
        <fullName evidence="4">Recombinase family protein</fullName>
    </submittedName>
</protein>
<organism evidence="4">
    <name type="scientific">Bacillus subtilis (strain 168)</name>
    <dbReference type="NCBI Taxonomy" id="224308"/>
    <lineage>
        <taxon>Bacteria</taxon>
        <taxon>Bacillati</taxon>
        <taxon>Bacillota</taxon>
        <taxon>Bacilli</taxon>
        <taxon>Bacillales</taxon>
        <taxon>Bacillaceae</taxon>
        <taxon>Bacillus</taxon>
    </lineage>
</organism>
<dbReference type="InterPro" id="IPR011109">
    <property type="entry name" value="DNA_bind_recombinase_dom"/>
</dbReference>
<keyword evidence="1" id="KW-0175">Coiled coil</keyword>
<dbReference type="EMBL" id="CP052842">
    <property type="protein sequence ID" value="QJP88640.1"/>
    <property type="molecule type" value="Genomic_DNA"/>
</dbReference>
<dbReference type="Gene3D" id="3.40.50.1390">
    <property type="entry name" value="Resolvase, N-terminal catalytic domain"/>
    <property type="match status" value="1"/>
</dbReference>
<dbReference type="Gene3D" id="3.90.1750.20">
    <property type="entry name" value="Putative Large Serine Recombinase, Chain B, Domain 2"/>
    <property type="match status" value="1"/>
</dbReference>
<dbReference type="InterPro" id="IPR038109">
    <property type="entry name" value="DNA_bind_recomb_sf"/>
</dbReference>
<dbReference type="EMBL" id="CP052842">
    <property type="protein sequence ID" value="QJP88700.1"/>
    <property type="molecule type" value="Genomic_DNA"/>
</dbReference>
<feature type="domain" description="Recombinase" evidence="2">
    <location>
        <begin position="165"/>
        <end position="288"/>
    </location>
</feature>
<evidence type="ECO:0000256" key="1">
    <source>
        <dbReference type="SAM" id="Coils"/>
    </source>
</evidence>
<gene>
    <name evidence="3" type="ORF">HIR78_11635</name>
    <name evidence="4" type="ORF">HIR78_12000</name>
</gene>
<feature type="coiled-coil region" evidence="1">
    <location>
        <begin position="386"/>
        <end position="455"/>
    </location>
</feature>
<evidence type="ECO:0000313" key="4">
    <source>
        <dbReference type="EMBL" id="QJP88700.1"/>
    </source>
</evidence>
<proteinExistence type="predicted"/>
<name>A0A6M3ZFW0_BACSU</name>
<dbReference type="GO" id="GO:0000150">
    <property type="term" value="F:DNA strand exchange activity"/>
    <property type="evidence" value="ECO:0007669"/>
    <property type="project" value="InterPro"/>
</dbReference>
<dbReference type="SUPFAM" id="SSF53041">
    <property type="entry name" value="Resolvase-like"/>
    <property type="match status" value="1"/>
</dbReference>
<dbReference type="InterPro" id="IPR050639">
    <property type="entry name" value="SSR_resolvase"/>
</dbReference>
<accession>A0A6M3ZFW0</accession>
<dbReference type="PANTHER" id="PTHR30461:SF23">
    <property type="entry name" value="DNA RECOMBINASE-RELATED"/>
    <property type="match status" value="1"/>
</dbReference>
<evidence type="ECO:0000313" key="3">
    <source>
        <dbReference type="EMBL" id="QJP88640.1"/>
    </source>
</evidence>
<reference evidence="4" key="1">
    <citation type="submission" date="2020-04" db="EMBL/GenBank/DDBJ databases">
        <title>Phage recombination drives evolution of spore-forming Bacilli.</title>
        <authorList>
            <person name="Dragos A."/>
            <person name="Kovacs A.T."/>
        </authorList>
    </citation>
    <scope>NUCLEOTIDE SEQUENCE</scope>
    <source>
        <strain evidence="4">168</strain>
    </source>
</reference>
<dbReference type="Pfam" id="PF00239">
    <property type="entry name" value="Resolvase"/>
    <property type="match status" value="1"/>
</dbReference>
<evidence type="ECO:0000259" key="2">
    <source>
        <dbReference type="PROSITE" id="PS51737"/>
    </source>
</evidence>
<dbReference type="GO" id="GO:0003677">
    <property type="term" value="F:DNA binding"/>
    <property type="evidence" value="ECO:0007669"/>
    <property type="project" value="InterPro"/>
</dbReference>
<dbReference type="CDD" id="cd00338">
    <property type="entry name" value="Ser_Recombinase"/>
    <property type="match status" value="1"/>
</dbReference>
<dbReference type="AlphaFoldDB" id="A0A6M3ZFW0"/>
<dbReference type="InterPro" id="IPR036162">
    <property type="entry name" value="Resolvase-like_N_sf"/>
</dbReference>
<dbReference type="InterPro" id="IPR006119">
    <property type="entry name" value="Resolv_N"/>
</dbReference>
<sequence>MIKNLENIHHVAIYLRISQEKKGENVETLENHRQILIEFCEEHGFTYEEFGEVISGGKSEITQRVALKRLLDNIEKYDAIACFELTRISRNGLISQTVKQYCIDYDKPILTPYQSYDLANSETDRLLFDVGSMISSHEHSTIGKRSKANKMQMSKAGLHVSGNVPFGYKRNNETKKLEIDEEAAPTIRYIFQLHSEGYGSFKIRDILNNEGYKSATGKAFNLPSIKRIIRNPAYKGTLIFNNRKKIKRNGKFEYDNVETITVENAHPAIIPPDVWDKANQDRESRALKSISIREKPATKSGVTLLKDLIFCGVCGRKMIIRKDTKSSIGYTLKKCEYLLPNGEKCPNCGKKLDAVIARVLTGLIKYADDLSQMEERLRKNNASDLNEKNQLKLNQIDKAIMEIEQKQKNLIELAMEGLFSHEEIREKKQELVKRMDELKAKREEVVNSINALSVEEEIELIQEKRKLILSLREDMDQEYGNELLKRFIKKIHFTRVIPEDILKRSTRNSERQNYPFNIKFEFFD</sequence>
<dbReference type="RefSeq" id="WP_087961589.1">
    <property type="nucleotide sequence ID" value="NZ_CP053102.1"/>
</dbReference>
<dbReference type="PANTHER" id="PTHR30461">
    <property type="entry name" value="DNA-INVERTASE FROM LAMBDOID PROPHAGE"/>
    <property type="match status" value="1"/>
</dbReference>
<dbReference type="Pfam" id="PF07508">
    <property type="entry name" value="Recombinase"/>
    <property type="match status" value="1"/>
</dbReference>